<dbReference type="Proteomes" id="UP000693715">
    <property type="component" value="Chromosome"/>
</dbReference>
<keyword evidence="2" id="KW-1185">Reference proteome</keyword>
<organism evidence="1 2">
    <name type="scientific">Photorhabdus akhurstii</name>
    <dbReference type="NCBI Taxonomy" id="171438"/>
    <lineage>
        <taxon>Bacteria</taxon>
        <taxon>Pseudomonadati</taxon>
        <taxon>Pseudomonadota</taxon>
        <taxon>Gammaproteobacteria</taxon>
        <taxon>Enterobacterales</taxon>
        <taxon>Morganellaceae</taxon>
        <taxon>Photorhabdus</taxon>
    </lineage>
</organism>
<name>A0ABX8LVY4_9GAMM</name>
<dbReference type="EMBL" id="CP020335">
    <property type="protein sequence ID" value="QXF33308.1"/>
    <property type="molecule type" value="Genomic_DNA"/>
</dbReference>
<dbReference type="Pfam" id="PF20138">
    <property type="entry name" value="DUF6528"/>
    <property type="match status" value="1"/>
</dbReference>
<protein>
    <submittedName>
        <fullName evidence="1">Uncharacterized protein</fullName>
    </submittedName>
</protein>
<reference evidence="1 2" key="1">
    <citation type="submission" date="2017-03" db="EMBL/GenBank/DDBJ databases">
        <title>Genome comparison of Photorhabdus luminescens strain 0813-124 phase variants.</title>
        <authorList>
            <person name="Chien C.-C."/>
            <person name="Chen W.-J."/>
            <person name="Shih M.-C."/>
            <person name="Hsieh F.-C."/>
        </authorList>
    </citation>
    <scope>NUCLEOTIDE SEQUENCE [LARGE SCALE GENOMIC DNA]</scope>
    <source>
        <strain evidence="1 2">0813-124 phase II</strain>
    </source>
</reference>
<dbReference type="RefSeq" id="WP_110090328.1">
    <property type="nucleotide sequence ID" value="NZ_CP020335.1"/>
</dbReference>
<accession>A0ABX8LVY4</accession>
<gene>
    <name evidence="1" type="ORF">B0X70_09280</name>
</gene>
<evidence type="ECO:0000313" key="1">
    <source>
        <dbReference type="EMBL" id="QXF33308.1"/>
    </source>
</evidence>
<dbReference type="InterPro" id="IPR045383">
    <property type="entry name" value="DUF6528"/>
</dbReference>
<proteinExistence type="predicted"/>
<sequence>MDNMSLLVGNRKKNKIQIYKLNICGEKLTLTDKDVVWESPNVQYMTEIKPILYNGKKSILSTTSNGVIIFELSKEKRVLFHKEITGYQTNIHSAHSLPDGNVVIADSYGWLGILPAGGNNVEIPQEQVPWYKLAHAHALSYDENAHKLYAGGYTTIKKYTYQVKDKKPVLTEEASYDISDYYLRCKVYNKCSENADWEDGVHDIYQVYGEKSGMYFLSTGERCFLFDSTKLDNVPSGKITLDEFKPFYEIDSKISQGLEKTAKEKKVILKKGGIKAVSGFIDQENFLTIAHAAPWFTTDDNYFHEGTHLIFSTKVDDIIDFDITGKNKINFSPSSAVSFYKARLLDKNWMPDL</sequence>
<evidence type="ECO:0000313" key="2">
    <source>
        <dbReference type="Proteomes" id="UP000693715"/>
    </source>
</evidence>